<dbReference type="PANTHER" id="PTHR11926">
    <property type="entry name" value="GLUCOSYL/GLUCURONOSYL TRANSFERASES"/>
    <property type="match status" value="1"/>
</dbReference>
<dbReference type="AlphaFoldDB" id="A0AAD7M1N5"/>
<gene>
    <name evidence="2" type="ORF">O6P43_012278</name>
</gene>
<dbReference type="Gene3D" id="3.40.50.2000">
    <property type="entry name" value="Glycogen Phosphorylase B"/>
    <property type="match status" value="3"/>
</dbReference>
<dbReference type="SUPFAM" id="SSF53756">
    <property type="entry name" value="UDP-Glycosyltransferase/glycogen phosphorylase"/>
    <property type="match status" value="1"/>
</dbReference>
<dbReference type="Proteomes" id="UP001163823">
    <property type="component" value="Chromosome 5"/>
</dbReference>
<name>A0AAD7M1N5_QUISA</name>
<protein>
    <submittedName>
        <fullName evidence="2">Glycosyltransferase</fullName>
    </submittedName>
</protein>
<keyword evidence="3" id="KW-1185">Reference proteome</keyword>
<dbReference type="KEGG" id="qsa:O6P43_012278"/>
<dbReference type="PANTHER" id="PTHR11926:SF1375">
    <property type="entry name" value="GLYCOSYLTRANSFERASE"/>
    <property type="match status" value="1"/>
</dbReference>
<comment type="caution">
    <text evidence="2">The sequence shown here is derived from an EMBL/GenBank/DDBJ whole genome shotgun (WGS) entry which is preliminary data.</text>
</comment>
<sequence length="248" mass="27962">MEKQRAGRGHAVVLAAPGQSHINPRIQISRRLAWKGLKITWGVILSSIQSIQTENDSISRVSLYDGITHESRKLKEYPIKCLDGMKPLGFGYSKQLGIASAVFAHLSLSAMVTYYPLHLELSEEQPKLPPFMDPDDLPELETLVKQIGFFPFTFDKLEEDVLIWMTNLCPVTTIGPTVPSAYLDKRIKDDTDYSFNLYKTNSDTCINRLNTKDSTSVIYVLFGSFANAKPEQMTVALKQISKNFLWVV</sequence>
<proteinExistence type="inferred from homology"/>
<dbReference type="GO" id="GO:0080044">
    <property type="term" value="F:quercetin 7-O-glucosyltransferase activity"/>
    <property type="evidence" value="ECO:0007669"/>
    <property type="project" value="TreeGrafter"/>
</dbReference>
<reference evidence="2" key="1">
    <citation type="journal article" date="2023" name="Science">
        <title>Elucidation of the pathway for biosynthesis of saponin adjuvants from the soapbark tree.</title>
        <authorList>
            <person name="Reed J."/>
            <person name="Orme A."/>
            <person name="El-Demerdash A."/>
            <person name="Owen C."/>
            <person name="Martin L.B.B."/>
            <person name="Misra R.C."/>
            <person name="Kikuchi S."/>
            <person name="Rejzek M."/>
            <person name="Martin A.C."/>
            <person name="Harkess A."/>
            <person name="Leebens-Mack J."/>
            <person name="Louveau T."/>
            <person name="Stephenson M.J."/>
            <person name="Osbourn A."/>
        </authorList>
    </citation>
    <scope>NUCLEOTIDE SEQUENCE</scope>
    <source>
        <strain evidence="2">S10</strain>
    </source>
</reference>
<accession>A0AAD7M1N5</accession>
<comment type="similarity">
    <text evidence="1">Belongs to the UDP-glycosyltransferase family.</text>
</comment>
<dbReference type="EMBL" id="JARAOO010000005">
    <property type="protein sequence ID" value="KAJ7968133.1"/>
    <property type="molecule type" value="Genomic_DNA"/>
</dbReference>
<evidence type="ECO:0000256" key="1">
    <source>
        <dbReference type="ARBA" id="ARBA00009995"/>
    </source>
</evidence>
<evidence type="ECO:0000313" key="3">
    <source>
        <dbReference type="Proteomes" id="UP001163823"/>
    </source>
</evidence>
<dbReference type="GO" id="GO:0080043">
    <property type="term" value="F:quercetin 3-O-glucosyltransferase activity"/>
    <property type="evidence" value="ECO:0007669"/>
    <property type="project" value="TreeGrafter"/>
</dbReference>
<organism evidence="2 3">
    <name type="scientific">Quillaja saponaria</name>
    <name type="common">Soap bark tree</name>
    <dbReference type="NCBI Taxonomy" id="32244"/>
    <lineage>
        <taxon>Eukaryota</taxon>
        <taxon>Viridiplantae</taxon>
        <taxon>Streptophyta</taxon>
        <taxon>Embryophyta</taxon>
        <taxon>Tracheophyta</taxon>
        <taxon>Spermatophyta</taxon>
        <taxon>Magnoliopsida</taxon>
        <taxon>eudicotyledons</taxon>
        <taxon>Gunneridae</taxon>
        <taxon>Pentapetalae</taxon>
        <taxon>rosids</taxon>
        <taxon>fabids</taxon>
        <taxon>Fabales</taxon>
        <taxon>Quillajaceae</taxon>
        <taxon>Quillaja</taxon>
    </lineage>
</organism>
<evidence type="ECO:0000313" key="2">
    <source>
        <dbReference type="EMBL" id="KAJ7968133.1"/>
    </source>
</evidence>